<evidence type="ECO:0000313" key="3">
    <source>
        <dbReference type="Proteomes" id="UP000603715"/>
    </source>
</evidence>
<dbReference type="EMBL" id="JAJJML010000001">
    <property type="protein sequence ID" value="MCC9034880.1"/>
    <property type="molecule type" value="Genomic_DNA"/>
</dbReference>
<evidence type="ECO:0000313" key="2">
    <source>
        <dbReference type="EMBL" id="MCC9034880.1"/>
    </source>
</evidence>
<evidence type="ECO:0000313" key="4">
    <source>
        <dbReference type="Proteomes" id="UP001107960"/>
    </source>
</evidence>
<accession>A0A9Q3UXP1</accession>
<evidence type="ECO:0008006" key="5">
    <source>
        <dbReference type="Google" id="ProtNLM"/>
    </source>
</evidence>
<protein>
    <recommendedName>
        <fullName evidence="5">DUF4843 domain-containing protein</fullName>
    </recommendedName>
</protein>
<dbReference type="EMBL" id="JACXXP010000002">
    <property type="protein sequence ID" value="MBD3903806.1"/>
    <property type="molecule type" value="Genomic_DNA"/>
</dbReference>
<proteinExistence type="predicted"/>
<comment type="caution">
    <text evidence="2">The sequence shown here is derived from an EMBL/GenBank/DDBJ whole genome shotgun (WGS) entry which is preliminary data.</text>
</comment>
<evidence type="ECO:0000313" key="1">
    <source>
        <dbReference type="EMBL" id="MBD3903806.1"/>
    </source>
</evidence>
<gene>
    <name evidence="1" type="ORF">IEW27_04255</name>
    <name evidence="2" type="ORF">LNP80_11560</name>
</gene>
<dbReference type="AlphaFoldDB" id="A0A9Q3UXP1"/>
<dbReference type="Proteomes" id="UP000603715">
    <property type="component" value="Unassembled WGS sequence"/>
</dbReference>
<dbReference type="Proteomes" id="UP001107960">
    <property type="component" value="Unassembled WGS sequence"/>
</dbReference>
<reference evidence="1" key="3">
    <citation type="submission" date="2024-05" db="EMBL/GenBank/DDBJ databases">
        <title>Description of novel Chryseobacterium sp. strain C-2.</title>
        <authorList>
            <person name="Saticioglu I.B."/>
        </authorList>
    </citation>
    <scope>NUCLEOTIDE SEQUENCE</scope>
    <source>
        <strain evidence="1">C-2</strain>
    </source>
</reference>
<keyword evidence="3" id="KW-1185">Reference proteome</keyword>
<dbReference type="PROSITE" id="PS51257">
    <property type="entry name" value="PROKAR_LIPOPROTEIN"/>
    <property type="match status" value="1"/>
</dbReference>
<name>A0A9Q3UXP1_9FLAO</name>
<reference evidence="3" key="2">
    <citation type="submission" date="2023-07" db="EMBL/GenBank/DDBJ databases">
        <title>Description of novel Chryseobacterium sp. strain C-2.</title>
        <authorList>
            <person name="Saticioglu I.B."/>
        </authorList>
    </citation>
    <scope>NUCLEOTIDE SEQUENCE [LARGE SCALE GENOMIC DNA]</scope>
    <source>
        <strain evidence="3">C-2</strain>
    </source>
</reference>
<sequence length="268" mass="29812">MKTFKYLLLILSFLLVSCDNEEIIYEGESYLHFPTSAADYLINQGSTQRDIEIEYGTLSKVSGDHEVKLVLDPTSTAKEGVDFQYIKGTDNPNGKFNSKFVVRLLESGASSVAKIAVFRLQSSTLKSSIINYPTFTVTMSLKCPANLMNGNFKNTVAFWNTPAGFNFDIVQTSATNELRIKDYLDVGRDFILKYNPDTYVVTIPDVYTGANYSAAPYAGTEIWVKQSTDATQVSTFNPCTKTLTIYSNYYLKGTTAGYGNQKEVFIGN</sequence>
<dbReference type="RefSeq" id="WP_191178400.1">
    <property type="nucleotide sequence ID" value="NZ_JACXXP010000002.1"/>
</dbReference>
<reference evidence="2" key="1">
    <citation type="submission" date="2021-11" db="EMBL/GenBank/DDBJ databases">
        <title>Description of novel Chryseobacterium species.</title>
        <authorList>
            <person name="Saticioglu I.B."/>
            <person name="Ay H."/>
            <person name="Altun S."/>
            <person name="Duman M."/>
        </authorList>
    </citation>
    <scope>NUCLEOTIDE SEQUENCE</scope>
    <source>
        <strain evidence="2">C-39</strain>
    </source>
</reference>
<organism evidence="2 4">
    <name type="scientific">Chryseobacterium muglaense</name>
    <dbReference type="NCBI Taxonomy" id="2893752"/>
    <lineage>
        <taxon>Bacteria</taxon>
        <taxon>Pseudomonadati</taxon>
        <taxon>Bacteroidota</taxon>
        <taxon>Flavobacteriia</taxon>
        <taxon>Flavobacteriales</taxon>
        <taxon>Weeksellaceae</taxon>
        <taxon>Chryseobacterium group</taxon>
        <taxon>Chryseobacterium</taxon>
    </lineage>
</organism>